<keyword evidence="7" id="KW-1185">Reference proteome</keyword>
<evidence type="ECO:0000256" key="5">
    <source>
        <dbReference type="RuleBase" id="RU003560"/>
    </source>
</evidence>
<name>A0AA43XHL8_9CLOT</name>
<dbReference type="PROSITE" id="PS00600">
    <property type="entry name" value="AA_TRANSFER_CLASS_3"/>
    <property type="match status" value="1"/>
</dbReference>
<dbReference type="GO" id="GO:0030170">
    <property type="term" value="F:pyridoxal phosphate binding"/>
    <property type="evidence" value="ECO:0007669"/>
    <property type="project" value="InterPro"/>
</dbReference>
<evidence type="ECO:0000256" key="1">
    <source>
        <dbReference type="ARBA" id="ARBA00001933"/>
    </source>
</evidence>
<dbReference type="PANTHER" id="PTHR11986">
    <property type="entry name" value="AMINOTRANSFERASE CLASS III"/>
    <property type="match status" value="1"/>
</dbReference>
<dbReference type="InterPro" id="IPR015421">
    <property type="entry name" value="PyrdxlP-dep_Trfase_major"/>
</dbReference>
<gene>
    <name evidence="6" type="ORF">ISALK_00850</name>
</gene>
<dbReference type="PIRSF" id="PIRSF000521">
    <property type="entry name" value="Transaminase_4ab_Lys_Orn"/>
    <property type="match status" value="1"/>
</dbReference>
<keyword evidence="2 6" id="KW-0032">Aminotransferase</keyword>
<dbReference type="GO" id="GO:0008483">
    <property type="term" value="F:transaminase activity"/>
    <property type="evidence" value="ECO:0007669"/>
    <property type="project" value="UniProtKB-KW"/>
</dbReference>
<dbReference type="GO" id="GO:0042802">
    <property type="term" value="F:identical protein binding"/>
    <property type="evidence" value="ECO:0007669"/>
    <property type="project" value="TreeGrafter"/>
</dbReference>
<dbReference type="EMBL" id="SUMG01000001">
    <property type="protein sequence ID" value="NBG87038.1"/>
    <property type="molecule type" value="Genomic_DNA"/>
</dbReference>
<keyword evidence="4 5" id="KW-0663">Pyridoxal phosphate</keyword>
<dbReference type="CDD" id="cd00610">
    <property type="entry name" value="OAT_like"/>
    <property type="match status" value="1"/>
</dbReference>
<dbReference type="Proteomes" id="UP000449710">
    <property type="component" value="Unassembled WGS sequence"/>
</dbReference>
<evidence type="ECO:0000313" key="7">
    <source>
        <dbReference type="Proteomes" id="UP000449710"/>
    </source>
</evidence>
<dbReference type="InterPro" id="IPR015422">
    <property type="entry name" value="PyrdxlP-dep_Trfase_small"/>
</dbReference>
<accession>A0AA43XHL8</accession>
<dbReference type="InterPro" id="IPR050103">
    <property type="entry name" value="Class-III_PLP-dep_AT"/>
</dbReference>
<reference evidence="6 7" key="1">
    <citation type="submission" date="2019-04" db="EMBL/GenBank/DDBJ databases">
        <title>Isachenkonia alkalipeptolytica gen. nov. sp. nov. a new anaerobic, alkiliphilic organothrophic bacterium capable to reduce synthesized ferrihydrite isolated from a soda lake.</title>
        <authorList>
            <person name="Toshchakov S.V."/>
            <person name="Zavarzina D.G."/>
            <person name="Zhilina T.N."/>
            <person name="Kostrikina N.A."/>
            <person name="Kublanov I.V."/>
        </authorList>
    </citation>
    <scope>NUCLEOTIDE SEQUENCE [LARGE SCALE GENOMIC DNA]</scope>
    <source>
        <strain evidence="6 7">Z-1701</strain>
    </source>
</reference>
<comment type="similarity">
    <text evidence="5">Belongs to the class-III pyridoxal-phosphate-dependent aminotransferase family.</text>
</comment>
<protein>
    <submittedName>
        <fullName evidence="6">Aminotransferase class III-fold pyridoxal phosphate-dependent enzyme</fullName>
    </submittedName>
</protein>
<keyword evidence="3" id="KW-0808">Transferase</keyword>
<dbReference type="Pfam" id="PF00202">
    <property type="entry name" value="Aminotran_3"/>
    <property type="match status" value="1"/>
</dbReference>
<dbReference type="Gene3D" id="3.90.1150.10">
    <property type="entry name" value="Aspartate Aminotransferase, domain 1"/>
    <property type="match status" value="1"/>
</dbReference>
<comment type="caution">
    <text evidence="6">The sequence shown here is derived from an EMBL/GenBank/DDBJ whole genome shotgun (WGS) entry which is preliminary data.</text>
</comment>
<dbReference type="SUPFAM" id="SSF53383">
    <property type="entry name" value="PLP-dependent transferases"/>
    <property type="match status" value="1"/>
</dbReference>
<dbReference type="NCBIfam" id="NF002325">
    <property type="entry name" value="PRK01278.1"/>
    <property type="match status" value="1"/>
</dbReference>
<sequence length="391" mass="43523">MEKWIDREENILLNTYNRMPVVVSHGEGCYLYDDSGKKYLDMFSGLAVNALGHCHPEVVEAGKNQLEKYLHISNFFYCKQGIALGEALVSRSFPGKVFYTNTGTEGVEAAVKYLYKIGKKKGKRGIVCLSGSFHGRTLGALGLTKIPSVAQDFPVIDYPVYENSREALENLEELFDKKEPVGMILEPISGSGGIEVLSREEMKRISELCEKYDVVLCMDEIQTGIGRTGKFFAYQHYGVIPDLVIFAKAVGGGSPLGGMLVHKNIDGYFKPGDHGTTFGPSPLGAALGRKVLEIIDEDFLMEVEEKGRFLQLGLENLQKKHPESLGEIRGKGLMMGVDLKIDPAKLKRNFLEEQVLINITAKNVLRLLPPLIIREKEIREFLLAFEKALSK</sequence>
<evidence type="ECO:0000256" key="3">
    <source>
        <dbReference type="ARBA" id="ARBA00022679"/>
    </source>
</evidence>
<dbReference type="RefSeq" id="WP_160718343.1">
    <property type="nucleotide sequence ID" value="NZ_SUMG01000001.1"/>
</dbReference>
<dbReference type="Gene3D" id="3.40.640.10">
    <property type="entry name" value="Type I PLP-dependent aspartate aminotransferase-like (Major domain)"/>
    <property type="match status" value="1"/>
</dbReference>
<comment type="cofactor">
    <cofactor evidence="1">
        <name>pyridoxal 5'-phosphate</name>
        <dbReference type="ChEBI" id="CHEBI:597326"/>
    </cofactor>
</comment>
<dbReference type="AlphaFoldDB" id="A0AA43XHL8"/>
<dbReference type="InterPro" id="IPR005814">
    <property type="entry name" value="Aminotrans_3"/>
</dbReference>
<dbReference type="InterPro" id="IPR015424">
    <property type="entry name" value="PyrdxlP-dep_Trfase"/>
</dbReference>
<organism evidence="6 7">
    <name type="scientific">Isachenkonia alkalipeptolytica</name>
    <dbReference type="NCBI Taxonomy" id="2565777"/>
    <lineage>
        <taxon>Bacteria</taxon>
        <taxon>Bacillati</taxon>
        <taxon>Bacillota</taxon>
        <taxon>Clostridia</taxon>
        <taxon>Eubacteriales</taxon>
        <taxon>Clostridiaceae</taxon>
        <taxon>Isachenkonia</taxon>
    </lineage>
</organism>
<evidence type="ECO:0000313" key="6">
    <source>
        <dbReference type="EMBL" id="NBG87038.1"/>
    </source>
</evidence>
<proteinExistence type="inferred from homology"/>
<dbReference type="InterPro" id="IPR049704">
    <property type="entry name" value="Aminotrans_3_PPA_site"/>
</dbReference>
<evidence type="ECO:0000256" key="2">
    <source>
        <dbReference type="ARBA" id="ARBA00022576"/>
    </source>
</evidence>
<dbReference type="PANTHER" id="PTHR11986:SF79">
    <property type="entry name" value="ACETYLORNITHINE AMINOTRANSFERASE, MITOCHONDRIAL"/>
    <property type="match status" value="1"/>
</dbReference>
<evidence type="ECO:0000256" key="4">
    <source>
        <dbReference type="ARBA" id="ARBA00022898"/>
    </source>
</evidence>
<dbReference type="FunFam" id="3.40.640.10:FF:000004">
    <property type="entry name" value="Acetylornithine aminotransferase"/>
    <property type="match status" value="1"/>
</dbReference>